<evidence type="ECO:0000256" key="2">
    <source>
        <dbReference type="ARBA" id="ARBA00005049"/>
    </source>
</evidence>
<dbReference type="KEGG" id="mgo:AFA91_20085"/>
<dbReference type="Gene3D" id="3.40.50.10210">
    <property type="match status" value="1"/>
</dbReference>
<dbReference type="SUPFAM" id="SSF52733">
    <property type="entry name" value="Nicotinate mononucleotide:5,6-dimethylbenzimidazole phosphoribosyltransferase (CobT)"/>
    <property type="match status" value="1"/>
</dbReference>
<evidence type="ECO:0000256" key="3">
    <source>
        <dbReference type="ARBA" id="ARBA00007110"/>
    </source>
</evidence>
<comment type="pathway">
    <text evidence="2">Nucleoside biosynthesis; alpha-ribazole biosynthesis; alpha-ribazole from 5,6-dimethylbenzimidazole: step 1/2.</text>
</comment>
<dbReference type="Gene3D" id="1.10.1610.10">
    <property type="match status" value="1"/>
</dbReference>
<evidence type="ECO:0000256" key="8">
    <source>
        <dbReference type="ARBA" id="ARBA00022679"/>
    </source>
</evidence>
<evidence type="ECO:0000313" key="12">
    <source>
        <dbReference type="Proteomes" id="UP000062255"/>
    </source>
</evidence>
<evidence type="ECO:0000256" key="4">
    <source>
        <dbReference type="ARBA" id="ARBA00011991"/>
    </source>
</evidence>
<keyword evidence="7 11" id="KW-0328">Glycosyltransferase</keyword>
<comment type="function">
    <text evidence="1">Catalyzes the synthesis of alpha-ribazole-5'-phosphate from nicotinate mononucleotide (NAMN) and 5,6-dimethylbenzimidazole (DMB).</text>
</comment>
<evidence type="ECO:0000256" key="6">
    <source>
        <dbReference type="ARBA" id="ARBA00022573"/>
    </source>
</evidence>
<evidence type="ECO:0000256" key="1">
    <source>
        <dbReference type="ARBA" id="ARBA00002197"/>
    </source>
</evidence>
<protein>
    <recommendedName>
        <fullName evidence="5 10">Nicotinate-nucleotide--dimethylbenzimidazole phosphoribosyltransferase</fullName>
        <ecNumber evidence="4 10">2.4.2.21</ecNumber>
    </recommendedName>
</protein>
<dbReference type="PATRIC" id="fig|134601.6.peg.4157"/>
<comment type="similarity">
    <text evidence="3">Belongs to the CobT family.</text>
</comment>
<keyword evidence="6" id="KW-0169">Cobalamin biosynthesis</keyword>
<dbReference type="InterPro" id="IPR036087">
    <property type="entry name" value="Nict_dMeBzImd_PRibTrfase_sf"/>
</dbReference>
<organism evidence="11 12">
    <name type="scientific">Mycolicibacterium goodii</name>
    <name type="common">Mycobacterium goodii</name>
    <dbReference type="NCBI Taxonomy" id="134601"/>
    <lineage>
        <taxon>Bacteria</taxon>
        <taxon>Bacillati</taxon>
        <taxon>Actinomycetota</taxon>
        <taxon>Actinomycetes</taxon>
        <taxon>Mycobacteriales</taxon>
        <taxon>Mycobacteriaceae</taxon>
        <taxon>Mycolicibacterium</taxon>
    </lineage>
</organism>
<gene>
    <name evidence="11" type="ORF">AFA91_20085</name>
</gene>
<keyword evidence="8 11" id="KW-0808">Transferase</keyword>
<evidence type="ECO:0000256" key="10">
    <source>
        <dbReference type="NCBIfam" id="TIGR03160"/>
    </source>
</evidence>
<dbReference type="InterPro" id="IPR023195">
    <property type="entry name" value="Nict_dMeBzImd_PRibTrfase_N"/>
</dbReference>
<dbReference type="PANTHER" id="PTHR43463">
    <property type="entry name" value="NICOTINATE-NUCLEOTIDE--DIMETHYLBENZIMIDAZOLE PHOSPHORIBOSYLTRANSFERASE"/>
    <property type="match status" value="1"/>
</dbReference>
<dbReference type="Proteomes" id="UP000062255">
    <property type="component" value="Chromosome"/>
</dbReference>
<evidence type="ECO:0000256" key="7">
    <source>
        <dbReference type="ARBA" id="ARBA00022676"/>
    </source>
</evidence>
<dbReference type="NCBIfam" id="TIGR03160">
    <property type="entry name" value="cobT_DBIPRT"/>
    <property type="match status" value="1"/>
</dbReference>
<comment type="catalytic activity">
    <reaction evidence="9">
        <text>5,6-dimethylbenzimidazole + nicotinate beta-D-ribonucleotide = alpha-ribazole 5'-phosphate + nicotinate + H(+)</text>
        <dbReference type="Rhea" id="RHEA:11196"/>
        <dbReference type="ChEBI" id="CHEBI:15378"/>
        <dbReference type="ChEBI" id="CHEBI:15890"/>
        <dbReference type="ChEBI" id="CHEBI:32544"/>
        <dbReference type="ChEBI" id="CHEBI:57502"/>
        <dbReference type="ChEBI" id="CHEBI:57918"/>
        <dbReference type="EC" id="2.4.2.21"/>
    </reaction>
</comment>
<name>A0A0K0X8T7_MYCGD</name>
<dbReference type="STRING" id="134601.AFA91_20085"/>
<accession>A0A0K0X8T7</accession>
<dbReference type="AlphaFoldDB" id="A0A0K0X8T7"/>
<evidence type="ECO:0000256" key="9">
    <source>
        <dbReference type="ARBA" id="ARBA00047340"/>
    </source>
</evidence>
<dbReference type="GO" id="GO:0009236">
    <property type="term" value="P:cobalamin biosynthetic process"/>
    <property type="evidence" value="ECO:0007669"/>
    <property type="project" value="UniProtKB-UniRule"/>
</dbReference>
<dbReference type="UniPathway" id="UPA00061">
    <property type="reaction ID" value="UER00516"/>
</dbReference>
<dbReference type="OrthoDB" id="9781491at2"/>
<evidence type="ECO:0000256" key="5">
    <source>
        <dbReference type="ARBA" id="ARBA00015486"/>
    </source>
</evidence>
<evidence type="ECO:0000313" key="11">
    <source>
        <dbReference type="EMBL" id="AKS33805.1"/>
    </source>
</evidence>
<dbReference type="EMBL" id="CP012150">
    <property type="protein sequence ID" value="AKS33805.1"/>
    <property type="molecule type" value="Genomic_DNA"/>
</dbReference>
<dbReference type="CDD" id="cd02439">
    <property type="entry name" value="DMB-PRT_CobT"/>
    <property type="match status" value="1"/>
</dbReference>
<dbReference type="NCBIfam" id="NF000996">
    <property type="entry name" value="PRK00105.1"/>
    <property type="match status" value="1"/>
</dbReference>
<dbReference type="GO" id="GO:0008939">
    <property type="term" value="F:nicotinate-nucleotide-dimethylbenzimidazole phosphoribosyltransferase activity"/>
    <property type="evidence" value="ECO:0007669"/>
    <property type="project" value="UniProtKB-UniRule"/>
</dbReference>
<dbReference type="PANTHER" id="PTHR43463:SF1">
    <property type="entry name" value="NICOTINATE-NUCLEOTIDE--DIMETHYLBENZIMIDAZOLE PHOSPHORIBOSYLTRANSFERASE"/>
    <property type="match status" value="1"/>
</dbReference>
<dbReference type="RefSeq" id="WP_049746252.1">
    <property type="nucleotide sequence ID" value="NZ_CP012150.1"/>
</dbReference>
<dbReference type="EC" id="2.4.2.21" evidence="4 10"/>
<dbReference type="Pfam" id="PF02277">
    <property type="entry name" value="DBI_PRT"/>
    <property type="match status" value="1"/>
</dbReference>
<sequence length="361" mass="37034">MSRSAQQPFDDRQFRQPIAPPSADIARAAAARIAALATPPGALGRLGEVAVWVAATQGQVLPRQLVNVRLVIFAGDHGVADHGVSAFPPAITAATVRAALAQRLGVSSLAMAHGVSVRVLDVGVDSDFADLPADVRCPLQQYKVRRSSRPLHLEDALTRQETRMALAAGAAVAREEIAQGAQLLISGDLGIGNTTSAAALIAAGHGLPARDVVGRGTGIDDAGLERKIGVVDAALARIGHRAHDPIETLSAVGSADLAAATAYLVTAARLGVPVLLDGLMAVACAYTAERIAPGAARWFAAGHRSTEPAQTVALSSLGLVPILDLEMRLGEGAGAVAAVPLVRSAVALLLNVATLDEFKPQ</sequence>
<proteinExistence type="inferred from homology"/>
<dbReference type="InterPro" id="IPR003200">
    <property type="entry name" value="Nict_dMeBzImd_PRibTrfase"/>
</dbReference>
<dbReference type="InterPro" id="IPR017846">
    <property type="entry name" value="Nict_dMeBzImd_PRibTrfase_bact"/>
</dbReference>
<reference evidence="11 12" key="1">
    <citation type="submission" date="2015-07" db="EMBL/GenBank/DDBJ databases">
        <title>Complete genome sequence of Mycobacterium goodii X7B, a facultative thermophilic biodesulfurizing bacterium.</title>
        <authorList>
            <person name="Yu B."/>
            <person name="Li F."/>
            <person name="Xu P."/>
        </authorList>
    </citation>
    <scope>NUCLEOTIDE SEQUENCE [LARGE SCALE GENOMIC DNA]</scope>
    <source>
        <strain evidence="11 12">X7B</strain>
    </source>
</reference>